<proteinExistence type="predicted"/>
<dbReference type="EMBL" id="JAKOGI010002943">
    <property type="protein sequence ID" value="KAJ8421066.1"/>
    <property type="molecule type" value="Genomic_DNA"/>
</dbReference>
<accession>A0A9Q1GKY2</accession>
<comment type="caution">
    <text evidence="1">The sequence shown here is derived from an EMBL/GenBank/DDBJ whole genome shotgun (WGS) entry which is preliminary data.</text>
</comment>
<protein>
    <submittedName>
        <fullName evidence="1">Uncharacterized protein</fullName>
    </submittedName>
</protein>
<organism evidence="1 2">
    <name type="scientific">Carnegiea gigantea</name>
    <dbReference type="NCBI Taxonomy" id="171969"/>
    <lineage>
        <taxon>Eukaryota</taxon>
        <taxon>Viridiplantae</taxon>
        <taxon>Streptophyta</taxon>
        <taxon>Embryophyta</taxon>
        <taxon>Tracheophyta</taxon>
        <taxon>Spermatophyta</taxon>
        <taxon>Magnoliopsida</taxon>
        <taxon>eudicotyledons</taxon>
        <taxon>Gunneridae</taxon>
        <taxon>Pentapetalae</taxon>
        <taxon>Caryophyllales</taxon>
        <taxon>Cactineae</taxon>
        <taxon>Cactaceae</taxon>
        <taxon>Cactoideae</taxon>
        <taxon>Echinocereeae</taxon>
        <taxon>Carnegiea</taxon>
    </lineage>
</organism>
<evidence type="ECO:0000313" key="2">
    <source>
        <dbReference type="Proteomes" id="UP001153076"/>
    </source>
</evidence>
<evidence type="ECO:0000313" key="1">
    <source>
        <dbReference type="EMBL" id="KAJ8421066.1"/>
    </source>
</evidence>
<dbReference type="AlphaFoldDB" id="A0A9Q1GKY2"/>
<name>A0A9Q1GKY2_9CARY</name>
<sequence length="155" mass="17546">MLDALENFMTTMTDAITRQVSKQVKRTMEAANSVRPLPLLITYLPTEVSPPTGQSGYHLPVTQSGSEKYLDRTEASRHTTTECRELKKALHELVDKGQIDRFLKRGPWFIQREQEPAQPQPWDGECSTEVVAIIARVYAEGMTQAAWKVQLKSTL</sequence>
<gene>
    <name evidence="1" type="ORF">Cgig2_006337</name>
</gene>
<reference evidence="1" key="1">
    <citation type="submission" date="2022-04" db="EMBL/GenBank/DDBJ databases">
        <title>Carnegiea gigantea Genome sequencing and assembly v2.</title>
        <authorList>
            <person name="Copetti D."/>
            <person name="Sanderson M.J."/>
            <person name="Burquez A."/>
            <person name="Wojciechowski M.F."/>
        </authorList>
    </citation>
    <scope>NUCLEOTIDE SEQUENCE</scope>
    <source>
        <strain evidence="1">SGP5-SGP5p</strain>
        <tissue evidence="1">Aerial part</tissue>
    </source>
</reference>
<dbReference type="OrthoDB" id="1752268at2759"/>
<dbReference type="Proteomes" id="UP001153076">
    <property type="component" value="Unassembled WGS sequence"/>
</dbReference>
<keyword evidence="2" id="KW-1185">Reference proteome</keyword>